<feature type="region of interest" description="Disordered" evidence="1">
    <location>
        <begin position="1"/>
        <end position="40"/>
    </location>
</feature>
<organism evidence="3">
    <name type="scientific">Leptosphaeria maculans (strain JN3 / isolate v23.1.3 / race Av1-4-5-6-7-8)</name>
    <name type="common">Blackleg fungus</name>
    <name type="synonym">Phoma lingam</name>
    <dbReference type="NCBI Taxonomy" id="985895"/>
    <lineage>
        <taxon>Eukaryota</taxon>
        <taxon>Fungi</taxon>
        <taxon>Dikarya</taxon>
        <taxon>Ascomycota</taxon>
        <taxon>Pezizomycotina</taxon>
        <taxon>Dothideomycetes</taxon>
        <taxon>Pleosporomycetidae</taxon>
        <taxon>Pleosporales</taxon>
        <taxon>Pleosporineae</taxon>
        <taxon>Leptosphaeriaceae</taxon>
        <taxon>Plenodomus</taxon>
        <taxon>Plenodomus lingam/Leptosphaeria maculans species complex</taxon>
    </lineage>
</organism>
<sequence>MNKSRWVRGAGCMTCRQKKRKEKKRKKKKNPRGATSTASK</sequence>
<feature type="compositionally biased region" description="Basic residues" evidence="1">
    <location>
        <begin position="16"/>
        <end position="31"/>
    </location>
</feature>
<dbReference type="EMBL" id="FP929129">
    <property type="protein sequence ID" value="CBX96462.1"/>
    <property type="molecule type" value="Genomic_DNA"/>
</dbReference>
<reference evidence="3" key="1">
    <citation type="journal article" date="2011" name="Nat. Commun.">
        <title>Effector diversification within compartments of the Leptosphaeria maculans genome affected by Repeat-Induced Point mutations.</title>
        <authorList>
            <person name="Rouxel T."/>
            <person name="Grandaubert J."/>
            <person name="Hane J.K."/>
            <person name="Hoede C."/>
            <person name="van de Wouw A.P."/>
            <person name="Couloux A."/>
            <person name="Dominguez V."/>
            <person name="Anthouard V."/>
            <person name="Bally P."/>
            <person name="Bourras S."/>
            <person name="Cozijnsen A.J."/>
            <person name="Ciuffetti L.M."/>
            <person name="Degrave A."/>
            <person name="Dilmaghani A."/>
            <person name="Duret L."/>
            <person name="Fudal I."/>
            <person name="Goodwin S.B."/>
            <person name="Gout L."/>
            <person name="Glaser N."/>
            <person name="Linglin J."/>
            <person name="Kema G.H.J."/>
            <person name="Lapalu N."/>
            <person name="Lawrence C.B."/>
            <person name="May K."/>
            <person name="Meyer M."/>
            <person name="Ollivier B."/>
            <person name="Poulain J."/>
            <person name="Schoch C.L."/>
            <person name="Simon A."/>
            <person name="Spatafora J.W."/>
            <person name="Stachowiak A."/>
            <person name="Turgeon B.G."/>
            <person name="Tyler B.M."/>
            <person name="Vincent D."/>
            <person name="Weissenbach J."/>
            <person name="Amselem J."/>
            <person name="Quesneville H."/>
            <person name="Oliver R.P."/>
            <person name="Wincker P."/>
            <person name="Balesdent M.-H."/>
            <person name="Howlett B.J."/>
        </authorList>
    </citation>
    <scope>NUCLEOTIDE SEQUENCE [LARGE SCALE GENOMIC DNA]</scope>
    <source>
        <strain evidence="3">JN3 / isolate v23.1.3 / race Av1-4-5-6-7-8</strain>
    </source>
</reference>
<evidence type="ECO:0000256" key="1">
    <source>
        <dbReference type="SAM" id="MobiDB-lite"/>
    </source>
</evidence>
<proteinExistence type="predicted"/>
<dbReference type="InParanoid" id="E4ZZ27"/>
<dbReference type="AlphaFoldDB" id="E4ZZ27"/>
<dbReference type="VEuPathDB" id="FungiDB:LEMA_P107270.1"/>
<keyword evidence="3" id="KW-1185">Reference proteome</keyword>
<accession>E4ZZ27</accession>
<evidence type="ECO:0000313" key="2">
    <source>
        <dbReference type="EMBL" id="CBX96462.1"/>
    </source>
</evidence>
<dbReference type="HOGENOM" id="CLU_3299535_0_0_1"/>
<gene>
    <name evidence="2" type="ORF">LEMA_P107270.1</name>
</gene>
<evidence type="ECO:0000313" key="3">
    <source>
        <dbReference type="Proteomes" id="UP000002668"/>
    </source>
</evidence>
<dbReference type="Proteomes" id="UP000002668">
    <property type="component" value="Genome"/>
</dbReference>
<name>E4ZZ27_LEPMJ</name>
<protein>
    <submittedName>
        <fullName evidence="2">Predicted protein</fullName>
    </submittedName>
</protein>